<dbReference type="Pfam" id="PF25861">
    <property type="entry name" value="PglZ_2nd"/>
    <property type="match status" value="1"/>
</dbReference>
<feature type="region of interest" description="Disordered" evidence="1">
    <location>
        <begin position="658"/>
        <end position="681"/>
    </location>
</feature>
<proteinExistence type="predicted"/>
<accession>I0V0S5</accession>
<dbReference type="STRING" id="882086.SacxiDRAFT_1480"/>
<evidence type="ECO:0000259" key="2">
    <source>
        <dbReference type="Pfam" id="PF25861"/>
    </source>
</evidence>
<sequence length="915" mass="98144">MSAAPDIDRRMLEALVEHWLPEAGERQLLLVHGRYTEGADRSFPVKTSERRCRVHVADQHSLLGALEAWQEHQSSHADDPDALLVVTTSVADQQFGWDLLAYAVQRRVLSVDRAEIVARRFGARDVDPRIRQEPWLIDALLDAEPAEGWPRTASVLTRDRAIQALISVRLGRAALGDDAVDIGTLLDFSLDPAGTTRFAALPDAERDGLTDWLTHTVGDAAGLLLRLAAEGRAADAMPLGVVGTAAVGETASTSAALAFGGLLGGVRPEQLIAFTEAVEGALERWVSEAESGGRHSRAARDRVLAVTRRAEELATRAGLTADLAGNRFLPSAFTARLHSVATALTAALDGAGLDAAENALVALREHHLARLEDERMRAVDLAVRVVRWLTLPLREPASVADGITTYSTEWAWVDRALTTLWAGDPAGDPVLGRAFELVFRAARQRRDALDAAFAAHLPRWTTRAGVHDTGGCLLIEQVLDEVAMPLARQSAPVIVVLDGMSAAVAAELAEQLAENAWLEVSPREHRIAAVSAIPSVTRASRPSLLAGTLTAGDQTVERDGFARFWKGPGRSGQLFHKADIGGDAGHRLSDRLLEALSDETVAVAVVLNTIDAALDHGREGDRTGWRLHDITYLPELLDAARNYGRPVVLASDHGHVLDRADGPPVPGAGAESARWRTGEPGDGEIALRGPRVLLGGGTVVVPWREDIRYTHRKAGYHGGAALAELTVPVLVVLPSLHRLPPGWTVLAADRVAPAWWHRRAEQAPAPASVPVSSERAPRAVPPIVASPRVVSQLDPHEMSLFAVDAPEESAKPGESLGERVVASEVYAGQKAFLPKAPDRKAVAAVIDALVESGNRLPLTTVATLTGRTVTRAAVLTTTLQRLLNVDGYPVLSMDGGQWLTLDVETLCLQFGVERD</sequence>
<dbReference type="RefSeq" id="WP_006237864.1">
    <property type="nucleotide sequence ID" value="NZ_JH636049.1"/>
</dbReference>
<feature type="domain" description="Alkaline phosphatase-like protein PglZ C-terminal" evidence="3">
    <location>
        <begin position="813"/>
        <end position="911"/>
    </location>
</feature>
<dbReference type="InterPro" id="IPR058882">
    <property type="entry name" value="PglZ_C"/>
</dbReference>
<dbReference type="Pfam" id="PF25863">
    <property type="entry name" value="PglZ_C"/>
    <property type="match status" value="1"/>
</dbReference>
<dbReference type="HOGENOM" id="CLU_330036_0_0_11"/>
<keyword evidence="5" id="KW-1185">Reference proteome</keyword>
<evidence type="ECO:0000313" key="5">
    <source>
        <dbReference type="Proteomes" id="UP000004691"/>
    </source>
</evidence>
<dbReference type="AlphaFoldDB" id="I0V0S5"/>
<reference evidence="4 5" key="1">
    <citation type="submission" date="2012-01" db="EMBL/GenBank/DDBJ databases">
        <title>Improved High-Quality Draft sequence of Saccharomonospora xinjiangensis XJ-54.</title>
        <authorList>
            <consortium name="US DOE Joint Genome Institute"/>
            <person name="Lucas S."/>
            <person name="Han J."/>
            <person name="Lapidus A."/>
            <person name="Cheng J.-F."/>
            <person name="Goodwin L."/>
            <person name="Pitluck S."/>
            <person name="Peters L."/>
            <person name="Mikhailova N."/>
            <person name="Teshima H."/>
            <person name="Detter J.C."/>
            <person name="Han C."/>
            <person name="Tapia R."/>
            <person name="Land M."/>
            <person name="Hauser L."/>
            <person name="Kyrpides N."/>
            <person name="Ivanova N."/>
            <person name="Pagani I."/>
            <person name="Brambilla E.-M."/>
            <person name="Klenk H.-P."/>
            <person name="Woyke T."/>
        </authorList>
    </citation>
    <scope>NUCLEOTIDE SEQUENCE [LARGE SCALE GENOMIC DNA]</scope>
    <source>
        <strain evidence="4 5">XJ-54</strain>
    </source>
</reference>
<evidence type="ECO:0000259" key="3">
    <source>
        <dbReference type="Pfam" id="PF25863"/>
    </source>
</evidence>
<dbReference type="InterPro" id="IPR047992">
    <property type="entry name" value="BREX_PglZ"/>
</dbReference>
<dbReference type="InterPro" id="IPR058881">
    <property type="entry name" value="PglZ_2nd"/>
</dbReference>
<dbReference type="EMBL" id="JH636049">
    <property type="protein sequence ID" value="EID53728.1"/>
    <property type="molecule type" value="Genomic_DNA"/>
</dbReference>
<gene>
    <name evidence="4" type="ORF">SacxiDRAFT_1480</name>
</gene>
<organism evidence="4 5">
    <name type="scientific">Saccharomonospora xinjiangensis XJ-54</name>
    <dbReference type="NCBI Taxonomy" id="882086"/>
    <lineage>
        <taxon>Bacteria</taxon>
        <taxon>Bacillati</taxon>
        <taxon>Actinomycetota</taxon>
        <taxon>Actinomycetes</taxon>
        <taxon>Pseudonocardiales</taxon>
        <taxon>Pseudonocardiaceae</taxon>
        <taxon>Saccharomonospora</taxon>
    </lineage>
</organism>
<evidence type="ECO:0000313" key="4">
    <source>
        <dbReference type="EMBL" id="EID53728.1"/>
    </source>
</evidence>
<dbReference type="OrthoDB" id="6725302at2"/>
<dbReference type="NCBIfam" id="NF033446">
    <property type="entry name" value="BREX_PglZ_2"/>
    <property type="match status" value="1"/>
</dbReference>
<dbReference type="Proteomes" id="UP000004691">
    <property type="component" value="Unassembled WGS sequence"/>
</dbReference>
<dbReference type="eggNOG" id="COG1524">
    <property type="taxonomic scope" value="Bacteria"/>
</dbReference>
<name>I0V0S5_9PSEU</name>
<dbReference type="Pfam" id="PF08665">
    <property type="entry name" value="PglZ"/>
    <property type="match status" value="1"/>
</dbReference>
<feature type="domain" description="Alkaline phosphatase-like protein PglZ second" evidence="2">
    <location>
        <begin position="181"/>
        <end position="328"/>
    </location>
</feature>
<protein>
    <submittedName>
        <fullName evidence="4">PglZ domain-containing protein</fullName>
    </submittedName>
</protein>
<evidence type="ECO:0000256" key="1">
    <source>
        <dbReference type="SAM" id="MobiDB-lite"/>
    </source>
</evidence>